<dbReference type="GeneID" id="99245838"/>
<evidence type="ECO:0000256" key="1">
    <source>
        <dbReference type="SAM" id="Phobius"/>
    </source>
</evidence>
<dbReference type="OrthoDB" id="275099at2157"/>
<name>A0A6B9F8D1_9EURY</name>
<accession>A0A6B9F8D1</accession>
<keyword evidence="1" id="KW-0472">Membrane</keyword>
<reference evidence="2 3" key="1">
    <citation type="submission" date="2018-12" db="EMBL/GenBank/DDBJ databases">
        <title>Complete genome sequence of Haloplanus rallus MBLA0036.</title>
        <authorList>
            <person name="Nam Y.-d."/>
            <person name="Kang J."/>
            <person name="Chung W.-H."/>
            <person name="Park Y.S."/>
        </authorList>
    </citation>
    <scope>NUCLEOTIDE SEQUENCE [LARGE SCALE GENOMIC DNA]</scope>
    <source>
        <strain evidence="2 3">MBLA0036</strain>
    </source>
</reference>
<dbReference type="KEGG" id="hra:EI982_06940"/>
<dbReference type="Proteomes" id="UP000428325">
    <property type="component" value="Chromosome"/>
</dbReference>
<dbReference type="EMBL" id="CP034345">
    <property type="protein sequence ID" value="QGX94541.1"/>
    <property type="molecule type" value="Genomic_DNA"/>
</dbReference>
<proteinExistence type="predicted"/>
<dbReference type="AlphaFoldDB" id="A0A6B9F8D1"/>
<dbReference type="RefSeq" id="WP_157688817.1">
    <property type="nucleotide sequence ID" value="NZ_CP034345.1"/>
</dbReference>
<keyword evidence="3" id="KW-1185">Reference proteome</keyword>
<evidence type="ECO:0000313" key="3">
    <source>
        <dbReference type="Proteomes" id="UP000428325"/>
    </source>
</evidence>
<sequence>MSELETTKEFTGEMGFTFFVAAFCCLPYGIYNYYSNREERVICPECRETADMQASTCPNCQEDLDQYK</sequence>
<keyword evidence="1" id="KW-0812">Transmembrane</keyword>
<feature type="transmembrane region" description="Helical" evidence="1">
    <location>
        <begin position="14"/>
        <end position="34"/>
    </location>
</feature>
<gene>
    <name evidence="2" type="ORF">EI982_06940</name>
</gene>
<protein>
    <submittedName>
        <fullName evidence="2">Uncharacterized protein</fullName>
    </submittedName>
</protein>
<evidence type="ECO:0000313" key="2">
    <source>
        <dbReference type="EMBL" id="QGX94541.1"/>
    </source>
</evidence>
<organism evidence="2 3">
    <name type="scientific">Haloplanus rallus</name>
    <dbReference type="NCBI Taxonomy" id="1816183"/>
    <lineage>
        <taxon>Archaea</taxon>
        <taxon>Methanobacteriati</taxon>
        <taxon>Methanobacteriota</taxon>
        <taxon>Stenosarchaea group</taxon>
        <taxon>Halobacteria</taxon>
        <taxon>Halobacteriales</taxon>
        <taxon>Haloferacaceae</taxon>
        <taxon>Haloplanus</taxon>
    </lineage>
</organism>
<keyword evidence="1" id="KW-1133">Transmembrane helix</keyword>